<dbReference type="Proteomes" id="UP000769528">
    <property type="component" value="Unassembled WGS sequence"/>
</dbReference>
<feature type="domain" description="Nucleoporin POM152 Ig-like" evidence="4">
    <location>
        <begin position="500"/>
        <end position="565"/>
    </location>
</feature>
<accession>A0A9P8PPT5</accession>
<evidence type="ECO:0000259" key="4">
    <source>
        <dbReference type="Pfam" id="PF24312"/>
    </source>
</evidence>
<dbReference type="InterPro" id="IPR056541">
    <property type="entry name" value="Ig-like_POM152"/>
</dbReference>
<dbReference type="Pfam" id="PF24312">
    <property type="entry name" value="Ig-like_POM152"/>
    <property type="match status" value="2"/>
</dbReference>
<dbReference type="InterPro" id="IPR037701">
    <property type="entry name" value="Pom152"/>
</dbReference>
<feature type="domain" description="Nucleoporin POM152 first Ig-like" evidence="5">
    <location>
        <begin position="218"/>
        <end position="333"/>
    </location>
</feature>
<dbReference type="PANTHER" id="PTHR28206:SF1">
    <property type="entry name" value="NUCLEOPORIN POM152"/>
    <property type="match status" value="1"/>
</dbReference>
<evidence type="ECO:0000259" key="3">
    <source>
        <dbReference type="Pfam" id="PF24097"/>
    </source>
</evidence>
<feature type="domain" description="Nucleoporin POM152 ninth Ig-like" evidence="6">
    <location>
        <begin position="1106"/>
        <end position="1178"/>
    </location>
</feature>
<name>A0A9P8PPT5_9ASCO</name>
<dbReference type="Pfam" id="PF24097">
    <property type="entry name" value="TMD_POM152"/>
    <property type="match status" value="1"/>
</dbReference>
<sequence length="1291" mass="146411">MERSRRQRLSEIYGEPLTQQGTPLSLRQRLVKQQLEQQRQDSHRKNHHEEIKNQFTTTRPPLAQTQLIPVEILDIGSQRAFVSILFLIIQAYKLYDLVLLKSNLPVSTLLGIPSQNFNFISKYFIYESAFFYFLPALRIPSLTFRRPIVLLQITLMLTLNIFLASNLSFPITAIFLTTWKKINAKDLTILGSTSAPQRYDSSKHFKGSHTIKILPENTAYLNPFQESFCLPVGVSNYHIDVPIRFNSSSEIDFLQIKHLDIDTNKPTLLNYTQKDIKKFNKNNFNQLYEKDAVSGPNIHYLNVPITKTGVYQINQVLDSKYLGLRNYYSTLVVSHCPTAGIENTESLQANRCVGELDVMKFTIDGVPPLKLKYKKFINREVQEFDDQSLQPEFFTSPLLTQGSSKQFSREQLKDLSWAKSRKVEVELENTISDAGDYSYKIESIVDGLGNLVNFTNTLNDNDGLLRKYDLLHSFYAYDLPKLHLSEKFHADTATKKALYLQFDHYSENTAPFETEIKYVSEDEQEIKVFKHTFDDIHSEYRVEKPGTYTLLSVSSKYCSSIISGRSSVSISLPVVPQLTINSQPITDSCVGQVGLTFDLALIGTPPFNLEQQVYRISNGQKHLIETKKLKSQGTRYRFSYEPSSEGNYEIVFTTLKDSIYLTPIELSPSQDFTYRTSMRVKPSADIINQHKSNSLCLGSQGKIPIQFKGESPFTLEYDIIETLTNKRTSYKIKGIEEHRTELLTPEFTTGGEYLISLTAVEDNSGCVVSLNGADATIKVRREIPSVEFGVINGATKSKIKEGSKVDLPIRFLGEGSYFVEYDYFDEYNNYISTHQKNFKNSQKASIEVSKAGYYKLKSVRDSQCAGIVNDVNRFEVSYSAKPSLTLSEHSKVTKVNNNVFEKSRVCQYHEDSIDLVLHGSAPFIIDYAVVYPNGERKLESISVATRFASIRLLNGNGGEYKYYINGIYDALYSKKDLEKIHHKITPITLRQKVTSSPQAEFIDMRKPYRTCTTRLSGRDSLEPIKLKLDGNSPYTVTFEIFHESSSKSEFVTLSNVNSNSNLEELYKGLKLGNHVVSISKIVDKYGCFHESFNENNYISISITDTPKINQLDPSVNYCVGDHVGYQLIGTPPFTVGYSFNGLPLKAIEHSTQFVRLASDDGVISIDSLKDSSSNCVVNFTATENKEQSEKLSIQIHPIPSVEVSQGDSIIQDIHEGDQAEIIFTFEGTPPFTLTYVRTEEVGIKRGKKKSQVVETHTVNDIYAYEFRVLTSLQGTYEAIEVSDAYCVARNE</sequence>
<evidence type="ECO:0000256" key="1">
    <source>
        <dbReference type="SAM" id="Phobius"/>
    </source>
</evidence>
<evidence type="ECO:0000259" key="6">
    <source>
        <dbReference type="Pfam" id="PF24527"/>
    </source>
</evidence>
<dbReference type="InterPro" id="IPR056544">
    <property type="entry name" value="Ig_POM152"/>
</dbReference>
<feature type="domain" description="Nucleoporin POM152 immunoglobulin-like" evidence="2">
    <location>
        <begin position="573"/>
        <end position="680"/>
    </location>
</feature>
<reference evidence="7" key="1">
    <citation type="journal article" date="2021" name="Open Biol.">
        <title>Shared evolutionary footprints suggest mitochondrial oxidative damage underlies multiple complex I losses in fungi.</title>
        <authorList>
            <person name="Schikora-Tamarit M.A."/>
            <person name="Marcet-Houben M."/>
            <person name="Nosek J."/>
            <person name="Gabaldon T."/>
        </authorList>
    </citation>
    <scope>NUCLEOTIDE SEQUENCE</scope>
    <source>
        <strain evidence="7">CBS6341</strain>
    </source>
</reference>
<dbReference type="Pfam" id="PF24527">
    <property type="entry name" value="Ig-like_Pom152_9"/>
    <property type="match status" value="1"/>
</dbReference>
<gene>
    <name evidence="7" type="ORF">WICMUC_002706</name>
</gene>
<dbReference type="InterPro" id="IPR056540">
    <property type="entry name" value="TMD_POM152"/>
</dbReference>
<dbReference type="PANTHER" id="PTHR28206">
    <property type="entry name" value="NUCLEOPORIN POM152"/>
    <property type="match status" value="1"/>
</dbReference>
<proteinExistence type="predicted"/>
<evidence type="ECO:0000259" key="2">
    <source>
        <dbReference type="Pfam" id="PF23664"/>
    </source>
</evidence>
<feature type="transmembrane region" description="Helical" evidence="1">
    <location>
        <begin position="149"/>
        <end position="176"/>
    </location>
</feature>
<dbReference type="GO" id="GO:0070762">
    <property type="term" value="C:nuclear pore transmembrane ring"/>
    <property type="evidence" value="ECO:0007669"/>
    <property type="project" value="TreeGrafter"/>
</dbReference>
<evidence type="ECO:0000313" key="7">
    <source>
        <dbReference type="EMBL" id="KAH3675417.1"/>
    </source>
</evidence>
<evidence type="ECO:0008006" key="9">
    <source>
        <dbReference type="Google" id="ProtNLM"/>
    </source>
</evidence>
<keyword evidence="8" id="KW-1185">Reference proteome</keyword>
<comment type="caution">
    <text evidence="7">The sequence shown here is derived from an EMBL/GenBank/DDBJ whole genome shotgun (WGS) entry which is preliminary data.</text>
</comment>
<dbReference type="EMBL" id="JAEUBF010000772">
    <property type="protein sequence ID" value="KAH3675417.1"/>
    <property type="molecule type" value="Genomic_DNA"/>
</dbReference>
<feature type="domain" description="Nucleoporin POM152 Ig-like" evidence="4">
    <location>
        <begin position="784"/>
        <end position="869"/>
    </location>
</feature>
<dbReference type="InterPro" id="IPR056543">
    <property type="entry name" value="Ig-like_POM152_9th"/>
</dbReference>
<keyword evidence="1" id="KW-1133">Transmembrane helix</keyword>
<dbReference type="Pfam" id="PF23664">
    <property type="entry name" value="Ig_Pom152"/>
    <property type="match status" value="2"/>
</dbReference>
<dbReference type="GO" id="GO:0006606">
    <property type="term" value="P:protein import into nucleus"/>
    <property type="evidence" value="ECO:0007669"/>
    <property type="project" value="TreeGrafter"/>
</dbReference>
<dbReference type="OrthoDB" id="5529162at2759"/>
<keyword evidence="1" id="KW-0812">Transmembrane</keyword>
<dbReference type="GO" id="GO:0006999">
    <property type="term" value="P:nuclear pore organization"/>
    <property type="evidence" value="ECO:0007669"/>
    <property type="project" value="TreeGrafter"/>
</dbReference>
<feature type="domain" description="Nucleoporin POM152 immunoglobulin-like" evidence="2">
    <location>
        <begin position="912"/>
        <end position="985"/>
    </location>
</feature>
<reference evidence="7" key="2">
    <citation type="submission" date="2021-01" db="EMBL/GenBank/DDBJ databases">
        <authorList>
            <person name="Schikora-Tamarit M.A."/>
        </authorList>
    </citation>
    <scope>NUCLEOTIDE SEQUENCE</scope>
    <source>
        <strain evidence="7">CBS6341</strain>
    </source>
</reference>
<protein>
    <recommendedName>
        <fullName evidence="9">Nucleoporin</fullName>
    </recommendedName>
</protein>
<evidence type="ECO:0000313" key="8">
    <source>
        <dbReference type="Proteomes" id="UP000769528"/>
    </source>
</evidence>
<dbReference type="InterPro" id="IPR056542">
    <property type="entry name" value="Ig-like_POM152_1st"/>
</dbReference>
<feature type="domain" description="Nucleoporin POM152 N-terminal transmembrane" evidence="3">
    <location>
        <begin position="74"/>
        <end position="167"/>
    </location>
</feature>
<evidence type="ECO:0000259" key="5">
    <source>
        <dbReference type="Pfam" id="PF24519"/>
    </source>
</evidence>
<dbReference type="GO" id="GO:0017056">
    <property type="term" value="F:structural constituent of nuclear pore"/>
    <property type="evidence" value="ECO:0007669"/>
    <property type="project" value="InterPro"/>
</dbReference>
<organism evidence="7 8">
    <name type="scientific">Wickerhamomyces mucosus</name>
    <dbReference type="NCBI Taxonomy" id="1378264"/>
    <lineage>
        <taxon>Eukaryota</taxon>
        <taxon>Fungi</taxon>
        <taxon>Dikarya</taxon>
        <taxon>Ascomycota</taxon>
        <taxon>Saccharomycotina</taxon>
        <taxon>Saccharomycetes</taxon>
        <taxon>Phaffomycetales</taxon>
        <taxon>Wickerhamomycetaceae</taxon>
        <taxon>Wickerhamomyces</taxon>
    </lineage>
</organism>
<dbReference type="Pfam" id="PF24519">
    <property type="entry name" value="Ig-like_Pom152_1"/>
    <property type="match status" value="1"/>
</dbReference>
<keyword evidence="1" id="KW-0472">Membrane</keyword>